<sequence length="388" mass="40933">VDVWDRLLRSQPTPADTTSGDHGRMLHTQRAAAHIAAMSGWLLAHSAPATAGSSSDGGNPMLAPATCRLVFSRLAEAVAGAAAPHDTGSTGWADQNAQWAPALYAAQGLAIVCWRDVRWFRQLLLEAQAVCSLLSATVQVQRDIGWAGAAGNSRPVAQSTSDLSVVSLPDESVYDISDSQSRDAGTRLGVQLLSTAMLLLHTSMAGADDDSRAGSTDTTVPRIVMQLCHARIRRRADRSESADSMEVLRELLASSHLAVASFSAAVTTCVLRWLLVCALCRDTGTEGICTDAHDGVALLTEWSVFVVQQLTDVDVAAEPELQSHARLVRSYRSCLAGAALAVGTRQASRDINAMAIRDGALECAMALVQMIATLEPSGNSSSGANNDT</sequence>
<name>A0ACC1KZ68_9FUNG</name>
<keyword evidence="2" id="KW-1185">Reference proteome</keyword>
<evidence type="ECO:0000313" key="1">
    <source>
        <dbReference type="EMBL" id="KAJ2798227.1"/>
    </source>
</evidence>
<reference evidence="1" key="1">
    <citation type="submission" date="2022-07" db="EMBL/GenBank/DDBJ databases">
        <title>Phylogenomic reconstructions and comparative analyses of Kickxellomycotina fungi.</title>
        <authorList>
            <person name="Reynolds N.K."/>
            <person name="Stajich J.E."/>
            <person name="Barry K."/>
            <person name="Grigoriev I.V."/>
            <person name="Crous P."/>
            <person name="Smith M.E."/>
        </authorList>
    </citation>
    <scope>NUCLEOTIDE SEQUENCE</scope>
    <source>
        <strain evidence="1">BCRC 34780</strain>
    </source>
</reference>
<feature type="non-terminal residue" evidence="1">
    <location>
        <position position="1"/>
    </location>
</feature>
<gene>
    <name evidence="1" type="ORF">H4R21_004016</name>
</gene>
<protein>
    <submittedName>
        <fullName evidence="1">Uncharacterized protein</fullName>
    </submittedName>
</protein>
<proteinExistence type="predicted"/>
<feature type="non-terminal residue" evidence="1">
    <location>
        <position position="388"/>
    </location>
</feature>
<accession>A0ACC1KZ68</accession>
<organism evidence="1 2">
    <name type="scientific">Coemansia helicoidea</name>
    <dbReference type="NCBI Taxonomy" id="1286919"/>
    <lineage>
        <taxon>Eukaryota</taxon>
        <taxon>Fungi</taxon>
        <taxon>Fungi incertae sedis</taxon>
        <taxon>Zoopagomycota</taxon>
        <taxon>Kickxellomycotina</taxon>
        <taxon>Kickxellomycetes</taxon>
        <taxon>Kickxellales</taxon>
        <taxon>Kickxellaceae</taxon>
        <taxon>Coemansia</taxon>
    </lineage>
</organism>
<dbReference type="Proteomes" id="UP001140087">
    <property type="component" value="Unassembled WGS sequence"/>
</dbReference>
<evidence type="ECO:0000313" key="2">
    <source>
        <dbReference type="Proteomes" id="UP001140087"/>
    </source>
</evidence>
<comment type="caution">
    <text evidence="1">The sequence shown here is derived from an EMBL/GenBank/DDBJ whole genome shotgun (WGS) entry which is preliminary data.</text>
</comment>
<dbReference type="EMBL" id="JANBUN010001416">
    <property type="protein sequence ID" value="KAJ2798227.1"/>
    <property type="molecule type" value="Genomic_DNA"/>
</dbReference>